<feature type="non-terminal residue" evidence="1">
    <location>
        <position position="54"/>
    </location>
</feature>
<gene>
    <name evidence="1" type="ORF">SPELUC_LOCUS17010</name>
</gene>
<comment type="caution">
    <text evidence="1">The sequence shown here is derived from an EMBL/GenBank/DDBJ whole genome shotgun (WGS) entry which is preliminary data.</text>
</comment>
<evidence type="ECO:0000313" key="1">
    <source>
        <dbReference type="EMBL" id="CAG8788443.1"/>
    </source>
</evidence>
<keyword evidence="2" id="KW-1185">Reference proteome</keyword>
<dbReference type="Proteomes" id="UP000789366">
    <property type="component" value="Unassembled WGS sequence"/>
</dbReference>
<dbReference type="EMBL" id="CAJVPW010066706">
    <property type="protein sequence ID" value="CAG8788443.1"/>
    <property type="molecule type" value="Genomic_DNA"/>
</dbReference>
<organism evidence="1 2">
    <name type="scientific">Cetraspora pellucida</name>
    <dbReference type="NCBI Taxonomy" id="1433469"/>
    <lineage>
        <taxon>Eukaryota</taxon>
        <taxon>Fungi</taxon>
        <taxon>Fungi incertae sedis</taxon>
        <taxon>Mucoromycota</taxon>
        <taxon>Glomeromycotina</taxon>
        <taxon>Glomeromycetes</taxon>
        <taxon>Diversisporales</taxon>
        <taxon>Gigasporaceae</taxon>
        <taxon>Cetraspora</taxon>
    </lineage>
</organism>
<protein>
    <submittedName>
        <fullName evidence="1">10865_t:CDS:1</fullName>
    </submittedName>
</protein>
<feature type="non-terminal residue" evidence="1">
    <location>
        <position position="1"/>
    </location>
</feature>
<accession>A0ACA9RDX3</accession>
<proteinExistence type="predicted"/>
<evidence type="ECO:0000313" key="2">
    <source>
        <dbReference type="Proteomes" id="UP000789366"/>
    </source>
</evidence>
<sequence length="54" mass="6416">ERRKHGETKKLSQEEKKALTDEINILLEKNKTLKSQLQNEEKKNKELEKAEIII</sequence>
<name>A0ACA9RDX3_9GLOM</name>
<reference evidence="1" key="1">
    <citation type="submission" date="2021-06" db="EMBL/GenBank/DDBJ databases">
        <authorList>
            <person name="Kallberg Y."/>
            <person name="Tangrot J."/>
            <person name="Rosling A."/>
        </authorList>
    </citation>
    <scope>NUCLEOTIDE SEQUENCE</scope>
    <source>
        <strain evidence="1">28 12/20/2015</strain>
    </source>
</reference>